<dbReference type="SMART" id="SM00382">
    <property type="entry name" value="AAA"/>
    <property type="match status" value="1"/>
</dbReference>
<dbReference type="Gene3D" id="3.40.50.300">
    <property type="entry name" value="P-loop containing nucleotide triphosphate hydrolases"/>
    <property type="match status" value="1"/>
</dbReference>
<reference evidence="4 5" key="1">
    <citation type="submission" date="2021-01" db="EMBL/GenBank/DDBJ databases">
        <title>Whole genome shotgun sequence of Actinoplanes deccanensis NBRC 13994.</title>
        <authorList>
            <person name="Komaki H."/>
            <person name="Tamura T."/>
        </authorList>
    </citation>
    <scope>NUCLEOTIDE SEQUENCE [LARGE SCALE GENOMIC DNA]</scope>
    <source>
        <strain evidence="4 5">NBRC 13994</strain>
    </source>
</reference>
<evidence type="ECO:0000259" key="3">
    <source>
        <dbReference type="PROSITE" id="PS50043"/>
    </source>
</evidence>
<dbReference type="Proteomes" id="UP000609879">
    <property type="component" value="Unassembled WGS sequence"/>
</dbReference>
<dbReference type="InterPro" id="IPR036388">
    <property type="entry name" value="WH-like_DNA-bd_sf"/>
</dbReference>
<gene>
    <name evidence="4" type="ORF">Ade02nite_57730</name>
</gene>
<dbReference type="SUPFAM" id="SSF52540">
    <property type="entry name" value="P-loop containing nucleoside triphosphate hydrolases"/>
    <property type="match status" value="1"/>
</dbReference>
<dbReference type="PANTHER" id="PTHR16305:SF35">
    <property type="entry name" value="TRANSCRIPTIONAL ACTIVATOR DOMAIN"/>
    <property type="match status" value="1"/>
</dbReference>
<dbReference type="PANTHER" id="PTHR16305">
    <property type="entry name" value="TESTICULAR SOLUBLE ADENYLYL CYCLASE"/>
    <property type="match status" value="1"/>
</dbReference>
<dbReference type="InterPro" id="IPR016032">
    <property type="entry name" value="Sig_transdc_resp-reg_C-effctor"/>
</dbReference>
<dbReference type="EMBL" id="BOMI01000115">
    <property type="protein sequence ID" value="GID77132.1"/>
    <property type="molecule type" value="Genomic_DNA"/>
</dbReference>
<comment type="caution">
    <text evidence="4">The sequence shown here is derived from an EMBL/GenBank/DDBJ whole genome shotgun (WGS) entry which is preliminary data.</text>
</comment>
<evidence type="ECO:0000313" key="4">
    <source>
        <dbReference type="EMBL" id="GID77132.1"/>
    </source>
</evidence>
<keyword evidence="1" id="KW-0547">Nucleotide-binding</keyword>
<dbReference type="InterPro" id="IPR000792">
    <property type="entry name" value="Tscrpt_reg_LuxR_C"/>
</dbReference>
<dbReference type="Gene3D" id="1.10.10.10">
    <property type="entry name" value="Winged helix-like DNA-binding domain superfamily/Winged helix DNA-binding domain"/>
    <property type="match status" value="1"/>
</dbReference>
<dbReference type="InterPro" id="IPR027417">
    <property type="entry name" value="P-loop_NTPase"/>
</dbReference>
<dbReference type="SMART" id="SM00421">
    <property type="entry name" value="HTH_LUXR"/>
    <property type="match status" value="1"/>
</dbReference>
<keyword evidence="2" id="KW-0067">ATP-binding</keyword>
<accession>A0ABQ3YAU4</accession>
<dbReference type="InterPro" id="IPR003593">
    <property type="entry name" value="AAA+_ATPase"/>
</dbReference>
<dbReference type="Pfam" id="PF13191">
    <property type="entry name" value="AAA_16"/>
    <property type="match status" value="1"/>
</dbReference>
<evidence type="ECO:0000256" key="2">
    <source>
        <dbReference type="ARBA" id="ARBA00022840"/>
    </source>
</evidence>
<evidence type="ECO:0000256" key="1">
    <source>
        <dbReference type="ARBA" id="ARBA00022741"/>
    </source>
</evidence>
<keyword evidence="5" id="KW-1185">Reference proteome</keyword>
<dbReference type="PROSITE" id="PS00622">
    <property type="entry name" value="HTH_LUXR_1"/>
    <property type="match status" value="1"/>
</dbReference>
<feature type="domain" description="HTH luxR-type" evidence="3">
    <location>
        <begin position="841"/>
        <end position="906"/>
    </location>
</feature>
<dbReference type="InterPro" id="IPR041664">
    <property type="entry name" value="AAA_16"/>
</dbReference>
<name>A0ABQ3YAU4_9ACTN</name>
<dbReference type="PROSITE" id="PS50043">
    <property type="entry name" value="HTH_LUXR_2"/>
    <property type="match status" value="1"/>
</dbReference>
<organism evidence="4 5">
    <name type="scientific">Paractinoplanes deccanensis</name>
    <dbReference type="NCBI Taxonomy" id="113561"/>
    <lineage>
        <taxon>Bacteria</taxon>
        <taxon>Bacillati</taxon>
        <taxon>Actinomycetota</taxon>
        <taxon>Actinomycetes</taxon>
        <taxon>Micromonosporales</taxon>
        <taxon>Micromonosporaceae</taxon>
        <taxon>Paractinoplanes</taxon>
    </lineage>
</organism>
<dbReference type="PRINTS" id="PR00038">
    <property type="entry name" value="HTHLUXR"/>
</dbReference>
<evidence type="ECO:0000313" key="5">
    <source>
        <dbReference type="Proteomes" id="UP000609879"/>
    </source>
</evidence>
<dbReference type="Pfam" id="PF00196">
    <property type="entry name" value="GerE"/>
    <property type="match status" value="1"/>
</dbReference>
<dbReference type="CDD" id="cd06170">
    <property type="entry name" value="LuxR_C_like"/>
    <property type="match status" value="1"/>
</dbReference>
<dbReference type="SUPFAM" id="SSF46894">
    <property type="entry name" value="C-terminal effector domain of the bipartite response regulators"/>
    <property type="match status" value="1"/>
</dbReference>
<sequence length="907" mass="96948">MTGVASMIGRDAELGMARGLLDEAAAGNGTALLIHGPAGVGKTALLRAVAAEATVRGFTVLRAAGIEAERWFPFAALHLLLQPLLAEIDRLPAAHRSVLRVAFGADDAEPDVYRVGLAVLELLAEAATERPVLAVADDVQWMDPSSRDVMLFVARRAHGHALLVLGATRPEGTGRVGRGYTPELALGPLDEPASAELLDAGAPGLSPRLRALVLDRAAGNPLALIELPKAVQATPAGTDDLPLTQRLETAFAARTDSTSPSCRALLLVLAAEPHAPLDRLLEAAGQVTGSIVTIDALQEAVDAGLVTMTADGPEFRHPLMRSAIYNRARVTHRLAAHRALAAVLADRPDRQLFHEAAATIGPDEELAGRLERFADAAQARGKVAAAVPALQQAASLVRDPRRRTGILVRAAELSGQLSDRRRTRALLAGADPGEMGPVERARLLLVSDSAAFEPDEPHRRIHDMVTAASGAAAAGARDVADNLLWRAAARCFFQDGDAATRAELGAAADGWDASPDDPVVLTVRAYAQPYERGADVLAHLDRLDPDRADGRTLHYLGSGAMGFGDFTHSTRWLAQAAAIWRAQGRLGLLARALAGAWPRYYLGQLDQARTDAAEGVALAKETGEAIVSLGVRSVAGLVAVTRGEPGPAEEMVRDLRADPLLMGMPFASSITLQVEGLLALFGGRADEAYDQLARVFDPADPHFHSVSRWLVAPDLADAALAAGTVEQARELVAELPSLARRLPTEMMTMAYAYTSAVLAPDDDAENRYAEAFATLPASLQLVRARLHLNHGRWLRRQRRQLDARAPLRTARDEFDRLGARPWAELARDQLRATGESSGRRHENLSDKLSAQEMQIAALAAEGLTNREIGQRLFISHRTVGAHLYRIYPRLGVSGRRQLAAALSTTAR</sequence>
<dbReference type="RefSeq" id="WP_239169138.1">
    <property type="nucleotide sequence ID" value="NZ_BAAABO010000002.1"/>
</dbReference>
<dbReference type="CDD" id="cd00009">
    <property type="entry name" value="AAA"/>
    <property type="match status" value="1"/>
</dbReference>
<protein>
    <submittedName>
        <fullName evidence="4">Transcriptional regulator</fullName>
    </submittedName>
</protein>
<proteinExistence type="predicted"/>